<evidence type="ECO:0000313" key="3">
    <source>
        <dbReference type="Proteomes" id="UP000654075"/>
    </source>
</evidence>
<proteinExistence type="predicted"/>
<dbReference type="Proteomes" id="UP000626109">
    <property type="component" value="Unassembled WGS sequence"/>
</dbReference>
<evidence type="ECO:0000313" key="2">
    <source>
        <dbReference type="EMBL" id="CAE8682089.1"/>
    </source>
</evidence>
<dbReference type="Proteomes" id="UP000654075">
    <property type="component" value="Unassembled WGS sequence"/>
</dbReference>
<dbReference type="EMBL" id="CAJNNV010009967">
    <property type="protein sequence ID" value="CAE8598030.1"/>
    <property type="molecule type" value="Genomic_DNA"/>
</dbReference>
<dbReference type="AlphaFoldDB" id="A0A813EK25"/>
<name>A0A813EK25_POLGL</name>
<dbReference type="EMBL" id="CAJNNW010026030">
    <property type="protein sequence ID" value="CAE8682089.1"/>
    <property type="molecule type" value="Genomic_DNA"/>
</dbReference>
<protein>
    <submittedName>
        <fullName evidence="1">Uncharacterized protein</fullName>
    </submittedName>
</protein>
<sequence length="126" mass="13916">VLPELRLKVSEHGEEGGHTYYLLECSILGPTSLGAPCLKWSVRKRLVHLRSGLHDAVKSGLGQSEYERHFASAPFARYLGMPGTTARLRKWCQTLAVCMNMGIVRPAHLASILQFLEATKQPAECA</sequence>
<evidence type="ECO:0000313" key="1">
    <source>
        <dbReference type="EMBL" id="CAE8598030.1"/>
    </source>
</evidence>
<keyword evidence="3" id="KW-1185">Reference proteome</keyword>
<gene>
    <name evidence="1" type="ORF">PGLA1383_LOCUS16444</name>
    <name evidence="2" type="ORF">PGLA2088_LOCUS22780</name>
</gene>
<accession>A0A813EK25</accession>
<comment type="caution">
    <text evidence="1">The sequence shown here is derived from an EMBL/GenBank/DDBJ whole genome shotgun (WGS) entry which is preliminary data.</text>
</comment>
<reference evidence="1" key="1">
    <citation type="submission" date="2021-02" db="EMBL/GenBank/DDBJ databases">
        <authorList>
            <person name="Dougan E. K."/>
            <person name="Rhodes N."/>
            <person name="Thang M."/>
            <person name="Chan C."/>
        </authorList>
    </citation>
    <scope>NUCLEOTIDE SEQUENCE</scope>
</reference>
<organism evidence="1 3">
    <name type="scientific">Polarella glacialis</name>
    <name type="common">Dinoflagellate</name>
    <dbReference type="NCBI Taxonomy" id="89957"/>
    <lineage>
        <taxon>Eukaryota</taxon>
        <taxon>Sar</taxon>
        <taxon>Alveolata</taxon>
        <taxon>Dinophyceae</taxon>
        <taxon>Suessiales</taxon>
        <taxon>Suessiaceae</taxon>
        <taxon>Polarella</taxon>
    </lineage>
</organism>
<feature type="non-terminal residue" evidence="1">
    <location>
        <position position="126"/>
    </location>
</feature>